<dbReference type="InterPro" id="IPR014795">
    <property type="entry name" value="TacA_1-like"/>
</dbReference>
<dbReference type="PANTHER" id="PTHR35401:SF1">
    <property type="entry name" value="CYTOPLASMIC PROTEIN"/>
    <property type="match status" value="1"/>
</dbReference>
<dbReference type="Gene3D" id="1.20.5.780">
    <property type="entry name" value="Single helix bin"/>
    <property type="match status" value="1"/>
</dbReference>
<evidence type="ECO:0000256" key="1">
    <source>
        <dbReference type="ARBA" id="ARBA00022491"/>
    </source>
</evidence>
<comment type="caution">
    <text evidence="7">The sequence shown here is derived from an EMBL/GenBank/DDBJ whole genome shotgun (WGS) entry which is preliminary data.</text>
</comment>
<evidence type="ECO:0000256" key="5">
    <source>
        <dbReference type="ARBA" id="ARBA00023163"/>
    </source>
</evidence>
<evidence type="ECO:0000313" key="7">
    <source>
        <dbReference type="EMBL" id="MEY6433467.1"/>
    </source>
</evidence>
<organism evidence="7 8">
    <name type="scientific">Thioalkalicoccus limnaeus</name>
    <dbReference type="NCBI Taxonomy" id="120681"/>
    <lineage>
        <taxon>Bacteria</taxon>
        <taxon>Pseudomonadati</taxon>
        <taxon>Pseudomonadota</taxon>
        <taxon>Gammaproteobacteria</taxon>
        <taxon>Chromatiales</taxon>
        <taxon>Chromatiaceae</taxon>
        <taxon>Thioalkalicoccus</taxon>
    </lineage>
</organism>
<keyword evidence="1" id="KW-0678">Repressor</keyword>
<sequence length="105" mass="11998">MTTCQQETRMSNPQARSTKLDLRLTPEAKARLSAAARERHQSVSQFVLSSALERADETLADRQHFRLDAERWSAFIAALDRPPRALPRLERLLREPTPFDPPDST</sequence>
<reference evidence="7 8" key="1">
    <citation type="submission" date="2024-05" db="EMBL/GenBank/DDBJ databases">
        <title>Genome Sequence and Characterization of the New Strain Purple Sulfur Bacterium of Genus Thioalkalicoccus.</title>
        <authorList>
            <person name="Bryantseva I.A."/>
            <person name="Kyndt J.A."/>
            <person name="Imhoff J.F."/>
        </authorList>
    </citation>
    <scope>NUCLEOTIDE SEQUENCE [LARGE SCALE GENOMIC DNA]</scope>
    <source>
        <strain evidence="7 8">Um2</strain>
    </source>
</reference>
<evidence type="ECO:0000256" key="3">
    <source>
        <dbReference type="ARBA" id="ARBA00023015"/>
    </source>
</evidence>
<evidence type="ECO:0000313" key="8">
    <source>
        <dbReference type="Proteomes" id="UP001564408"/>
    </source>
</evidence>
<keyword evidence="8" id="KW-1185">Reference proteome</keyword>
<gene>
    <name evidence="7" type="ORF">ABC977_13760</name>
</gene>
<dbReference type="EMBL" id="JBDKXB010000022">
    <property type="protein sequence ID" value="MEY6433467.1"/>
    <property type="molecule type" value="Genomic_DNA"/>
</dbReference>
<keyword evidence="3" id="KW-0805">Transcription regulation</keyword>
<keyword evidence="5" id="KW-0804">Transcription</keyword>
<dbReference type="InterPro" id="IPR010985">
    <property type="entry name" value="Ribbon_hlx_hlx"/>
</dbReference>
<dbReference type="Proteomes" id="UP001564408">
    <property type="component" value="Unassembled WGS sequence"/>
</dbReference>
<protein>
    <submittedName>
        <fullName evidence="7">DUF1778 domain-containing protein</fullName>
    </submittedName>
</protein>
<keyword evidence="2" id="KW-1277">Toxin-antitoxin system</keyword>
<dbReference type="SUPFAM" id="SSF47598">
    <property type="entry name" value="Ribbon-helix-helix"/>
    <property type="match status" value="1"/>
</dbReference>
<comment type="similarity">
    <text evidence="6">Belongs to the TacA antitoxin family.</text>
</comment>
<dbReference type="Pfam" id="PF08681">
    <property type="entry name" value="TacA1"/>
    <property type="match status" value="1"/>
</dbReference>
<dbReference type="PANTHER" id="PTHR35401">
    <property type="entry name" value="COPG FAMILY HELIX-TURN-HELIX PROTEIN-RELATED-RELATED"/>
    <property type="match status" value="1"/>
</dbReference>
<evidence type="ECO:0000256" key="6">
    <source>
        <dbReference type="ARBA" id="ARBA00049988"/>
    </source>
</evidence>
<proteinExistence type="inferred from homology"/>
<evidence type="ECO:0000256" key="2">
    <source>
        <dbReference type="ARBA" id="ARBA00022649"/>
    </source>
</evidence>
<evidence type="ECO:0000256" key="4">
    <source>
        <dbReference type="ARBA" id="ARBA00023125"/>
    </source>
</evidence>
<keyword evidence="4" id="KW-0238">DNA-binding</keyword>
<accession>A0ABV4BJH4</accession>
<name>A0ABV4BJH4_9GAMM</name>